<dbReference type="OrthoDB" id="9768177at2"/>
<keyword evidence="8 10" id="KW-0472">Membrane</keyword>
<dbReference type="InterPro" id="IPR011662">
    <property type="entry name" value="Secretin/TonB_short_N"/>
</dbReference>
<dbReference type="NCBIfam" id="TIGR04057">
    <property type="entry name" value="SusC_RagA_signa"/>
    <property type="match status" value="1"/>
</dbReference>
<keyword evidence="4" id="KW-0406">Ion transport</keyword>
<dbReference type="InterPro" id="IPR037066">
    <property type="entry name" value="Plug_dom_sf"/>
</dbReference>
<feature type="domain" description="Secretin/TonB short N-terminal" evidence="13">
    <location>
        <begin position="70"/>
        <end position="121"/>
    </location>
</feature>
<dbReference type="InterPro" id="IPR008969">
    <property type="entry name" value="CarboxyPept-like_regulatory"/>
</dbReference>
<gene>
    <name evidence="16" type="ORF">DWB62_015630</name>
    <name evidence="15" type="ORF">GNY23_15630</name>
</gene>
<dbReference type="Gene3D" id="2.60.40.1120">
    <property type="entry name" value="Carboxypeptidase-like, regulatory domain"/>
    <property type="match status" value="1"/>
</dbReference>
<evidence type="ECO:0000256" key="4">
    <source>
        <dbReference type="ARBA" id="ARBA00022496"/>
    </source>
</evidence>
<dbReference type="InterPro" id="IPR000531">
    <property type="entry name" value="Beta-barrel_TonB"/>
</dbReference>
<dbReference type="SUPFAM" id="SSF49464">
    <property type="entry name" value="Carboxypeptidase regulatory domain-like"/>
    <property type="match status" value="1"/>
</dbReference>
<evidence type="ECO:0000259" key="14">
    <source>
        <dbReference type="Pfam" id="PF07715"/>
    </source>
</evidence>
<keyword evidence="17" id="KW-1185">Reference proteome</keyword>
<evidence type="ECO:0000256" key="2">
    <source>
        <dbReference type="ARBA" id="ARBA00022448"/>
    </source>
</evidence>
<keyword evidence="6" id="KW-0408">Iron</keyword>
<dbReference type="InterPro" id="IPR012910">
    <property type="entry name" value="Plug_dom"/>
</dbReference>
<reference evidence="15 18" key="2">
    <citation type="submission" date="2019-12" db="EMBL/GenBank/DDBJ databases">
        <title>Draft genome sequence of Labilibaculum sp. strain 44 isolated from deep waters of Black Sea.</title>
        <authorList>
            <person name="Yadav S."/>
            <person name="Villanueva L."/>
        </authorList>
    </citation>
    <scope>NUCLEOTIDE SEQUENCE [LARGE SCALE GENOMIC DNA]</scope>
    <source>
        <strain evidence="15 18">44</strain>
    </source>
</reference>
<dbReference type="Gene3D" id="2.170.130.10">
    <property type="entry name" value="TonB-dependent receptor, plug domain"/>
    <property type="match status" value="1"/>
</dbReference>
<dbReference type="Proteomes" id="UP000285951">
    <property type="component" value="Unassembled WGS sequence"/>
</dbReference>
<evidence type="ECO:0000256" key="10">
    <source>
        <dbReference type="PROSITE-ProRule" id="PRU01360"/>
    </source>
</evidence>
<dbReference type="RefSeq" id="WP_156196701.1">
    <property type="nucleotide sequence ID" value="NZ_QTZN02000043.1"/>
</dbReference>
<dbReference type="Pfam" id="PF13715">
    <property type="entry name" value="CarbopepD_reg_2"/>
    <property type="match status" value="1"/>
</dbReference>
<feature type="domain" description="TonB-dependent receptor-like beta-barrel" evidence="12">
    <location>
        <begin position="605"/>
        <end position="1159"/>
    </location>
</feature>
<dbReference type="Pfam" id="PF00593">
    <property type="entry name" value="TonB_dep_Rec_b-barrel"/>
    <property type="match status" value="1"/>
</dbReference>
<keyword evidence="4" id="KW-0410">Iron transport</keyword>
<evidence type="ECO:0000313" key="18">
    <source>
        <dbReference type="Proteomes" id="UP000462449"/>
    </source>
</evidence>
<proteinExistence type="inferred from homology"/>
<evidence type="ECO:0000256" key="7">
    <source>
        <dbReference type="ARBA" id="ARBA00023077"/>
    </source>
</evidence>
<dbReference type="Proteomes" id="UP000462449">
    <property type="component" value="Unassembled WGS sequence"/>
</dbReference>
<evidence type="ECO:0000256" key="1">
    <source>
        <dbReference type="ARBA" id="ARBA00004571"/>
    </source>
</evidence>
<evidence type="ECO:0000259" key="13">
    <source>
        <dbReference type="Pfam" id="PF07660"/>
    </source>
</evidence>
<feature type="domain" description="TonB-dependent receptor plug" evidence="14">
    <location>
        <begin position="225"/>
        <end position="331"/>
    </location>
</feature>
<evidence type="ECO:0000256" key="5">
    <source>
        <dbReference type="ARBA" id="ARBA00022692"/>
    </source>
</evidence>
<dbReference type="EMBL" id="WOTW01000043">
    <property type="protein sequence ID" value="MUP39251.1"/>
    <property type="molecule type" value="Genomic_DNA"/>
</dbReference>
<dbReference type="PROSITE" id="PS52016">
    <property type="entry name" value="TONB_DEPENDENT_REC_3"/>
    <property type="match status" value="1"/>
</dbReference>
<accession>A0A7M4D9C2</accession>
<dbReference type="NCBIfam" id="TIGR04056">
    <property type="entry name" value="OMP_RagA_SusC"/>
    <property type="match status" value="1"/>
</dbReference>
<evidence type="ECO:0000313" key="16">
    <source>
        <dbReference type="EMBL" id="MVB08456.1"/>
    </source>
</evidence>
<dbReference type="SUPFAM" id="SSF56935">
    <property type="entry name" value="Porins"/>
    <property type="match status" value="1"/>
</dbReference>
<dbReference type="Pfam" id="PF07660">
    <property type="entry name" value="STN"/>
    <property type="match status" value="1"/>
</dbReference>
<dbReference type="Gene3D" id="2.40.170.20">
    <property type="entry name" value="TonB-dependent receptor, beta-barrel domain"/>
    <property type="match status" value="1"/>
</dbReference>
<dbReference type="InterPro" id="IPR036942">
    <property type="entry name" value="Beta-barrel_TonB_sf"/>
</dbReference>
<dbReference type="InterPro" id="IPR023996">
    <property type="entry name" value="TonB-dep_OMP_SusC/RagA"/>
</dbReference>
<evidence type="ECO:0000256" key="9">
    <source>
        <dbReference type="ARBA" id="ARBA00023237"/>
    </source>
</evidence>
<dbReference type="GO" id="GO:0009279">
    <property type="term" value="C:cell outer membrane"/>
    <property type="evidence" value="ECO:0007669"/>
    <property type="project" value="UniProtKB-SubCell"/>
</dbReference>
<dbReference type="EMBL" id="QTZN02000043">
    <property type="protein sequence ID" value="MVB08456.1"/>
    <property type="molecule type" value="Genomic_DNA"/>
</dbReference>
<evidence type="ECO:0000259" key="12">
    <source>
        <dbReference type="Pfam" id="PF00593"/>
    </source>
</evidence>
<dbReference type="AlphaFoldDB" id="A0A7M4D9C2"/>
<comment type="caution">
    <text evidence="15">The sequence shown here is derived from an EMBL/GenBank/DDBJ whole genome shotgun (WGS) entry which is preliminary data.</text>
</comment>
<keyword evidence="7 11" id="KW-0798">TonB box</keyword>
<dbReference type="GO" id="GO:0006826">
    <property type="term" value="P:iron ion transport"/>
    <property type="evidence" value="ECO:0007669"/>
    <property type="project" value="UniProtKB-KW"/>
</dbReference>
<keyword evidence="5 10" id="KW-0812">Transmembrane</keyword>
<comment type="similarity">
    <text evidence="10 11">Belongs to the TonB-dependent receptor family.</text>
</comment>
<reference evidence="16 17" key="1">
    <citation type="submission" date="2019-11" db="EMBL/GenBank/DDBJ databases">
        <title>Draft genome sequence of Labilibaculum sp. strain SYP isolated from Black Sea.</title>
        <authorList>
            <person name="Yadav S."/>
            <person name="Villanueva L."/>
        </authorList>
    </citation>
    <scope>NUCLEOTIDE SEQUENCE [LARGE SCALE GENOMIC DNA]</scope>
    <source>
        <strain evidence="16 17">44</strain>
    </source>
</reference>
<evidence type="ECO:0000256" key="3">
    <source>
        <dbReference type="ARBA" id="ARBA00022452"/>
    </source>
</evidence>
<name>A0A7M4D9C2_9BACT</name>
<dbReference type="Pfam" id="PF07715">
    <property type="entry name" value="Plug"/>
    <property type="match status" value="1"/>
</dbReference>
<evidence type="ECO:0000313" key="17">
    <source>
        <dbReference type="Proteomes" id="UP000285951"/>
    </source>
</evidence>
<keyword evidence="2 10" id="KW-0813">Transport</keyword>
<evidence type="ECO:0000256" key="6">
    <source>
        <dbReference type="ARBA" id="ARBA00023004"/>
    </source>
</evidence>
<evidence type="ECO:0000256" key="11">
    <source>
        <dbReference type="RuleBase" id="RU003357"/>
    </source>
</evidence>
<organism evidence="15 18">
    <name type="scientific">Labilibaculum euxinus</name>
    <dbReference type="NCBI Taxonomy" id="2686357"/>
    <lineage>
        <taxon>Bacteria</taxon>
        <taxon>Pseudomonadati</taxon>
        <taxon>Bacteroidota</taxon>
        <taxon>Bacteroidia</taxon>
        <taxon>Marinilabiliales</taxon>
        <taxon>Marinifilaceae</taxon>
        <taxon>Labilibaculum</taxon>
    </lineage>
</organism>
<evidence type="ECO:0000313" key="15">
    <source>
        <dbReference type="EMBL" id="MUP39251.1"/>
    </source>
</evidence>
<dbReference type="InterPro" id="IPR039426">
    <property type="entry name" value="TonB-dep_rcpt-like"/>
</dbReference>
<evidence type="ECO:0000256" key="8">
    <source>
        <dbReference type="ARBA" id="ARBA00023136"/>
    </source>
</evidence>
<dbReference type="InterPro" id="IPR023997">
    <property type="entry name" value="TonB-dep_OMP_SusC/RagA_CS"/>
</dbReference>
<keyword evidence="9 10" id="KW-0998">Cell outer membrane</keyword>
<sequence length="1188" mass="133532">MKKLVLYKVFPLGEELRKLIRIMKITGFLILIASLQISASVYSQQTTFTVEFKDADIYDMMQEVKNSSEFDFLYSDDEIEGVKINNAEFYGSHVEEILNECLKGTKITYKIEDKVILLMPAPPKPNLDESAQEKEVHGTVTDENGIPLPGVSVVIKGTTIGAATDIDGNYTISFDNEDVVFVYSFVGMLPQEIAYNGQALLNIALKADSEQMDEVVVTGYQTISKERSTGSFSKVTSKSLETRRLNSLADVLEGQIAGYSDGIIRGVSTMNAMASPLYVIDGFPVENTSIDNYGNVTENTPDLNIEDIESITILKDAAAASIYGARAANGVVVIVTKKAQKGKVQVDFSSTVTWKPYDYYTGNLTNSADVIELEKEWAASNPELNNGLLRAQAEADNRRNNYKWPSAGVDVLLDMYSGAISESDANAKLSELASRGFQFYDDVAKYAKRDLFYQQYNLSIGKATELNNFKFSATYKKNKEEDIYSNSDQLGLNIANSLQLASWLKADVGVYINYKKATEQTYNLLASYSAGFTASPYDRLVDGNGNPVSVASQVKKTVRDNVANYGLYSLDLTPLDELGRKLGKRKEFSNRTYAKLNVKLTPWLNYDAMFQYEYGVNRYQRLNELDSYSTRTTINKFASNSDGSAVYNLPKGDIYYNHNHFSNSYNFRQQLNLNKTFQEKHQITWIAGSETRHSKLEYSDQTRYGYDSDMLTSQYLNQPLLTGGFSGLMNSWAYLNNSDLASQQELVNRFVSFYSNAAYSYNNKYTLSGSIRWDRSNLWGTNSKYQNKPLWSVGANWNVNREDFFNVEWVNMLKLRTSYGIGGNIAKDAAPYLTASYYTSSLVGGVYGNISSPPNPDLRWEKTTTINAGADFSLLNNRLSGSVDVYKKKSVDLLANQQGTPTEGFGYNTLAFNNGSMENKGFELAVQADLVRGKNFSWNAGFLLGYNKNKVTKINVEAPFYVLQFDYPQEFPRVNNAFNGIYSYKWAGLNDQGEPQIYDVDGNKTAEDYTNMDNIHFSGTTVPKYSGSIMNGFSYKNFDLSVLVLYAGGHKVRNTNIPKINMADPYGSAMISVTNKDIRNRWKQAGDENKTDVPRLLFYGNSPDYNYYRESVYNYSDIHVLDASYVKIHNISLAYHLPSEWCNKLKLGSARVQFNVENLKTFAFEKKAEYMLGAKERPTFVGGVYLSF</sequence>
<protein>
    <submittedName>
        <fullName evidence="15">SusC/RagA family TonB-linked outer membrane protein</fullName>
    </submittedName>
</protein>
<comment type="subcellular location">
    <subcellularLocation>
        <location evidence="1 10">Cell outer membrane</location>
        <topology evidence="1 10">Multi-pass membrane protein</topology>
    </subcellularLocation>
</comment>
<keyword evidence="3 10" id="KW-1134">Transmembrane beta strand</keyword>